<dbReference type="InterPro" id="IPR000887">
    <property type="entry name" value="Aldlse_KDPG_KHG"/>
</dbReference>
<dbReference type="KEGG" id="mflg:ABS361_21685"/>
<keyword evidence="6 9" id="KW-0456">Lyase</keyword>
<dbReference type="Gene3D" id="3.20.20.70">
    <property type="entry name" value="Aldolase class I"/>
    <property type="match status" value="1"/>
</dbReference>
<organism evidence="9">
    <name type="scientific">Methyloraptor flagellatus</name>
    <dbReference type="NCBI Taxonomy" id="3162530"/>
    <lineage>
        <taxon>Bacteria</taxon>
        <taxon>Pseudomonadati</taxon>
        <taxon>Pseudomonadota</taxon>
        <taxon>Alphaproteobacteria</taxon>
        <taxon>Hyphomicrobiales</taxon>
        <taxon>Ancalomicrobiaceae</taxon>
        <taxon>Methyloraptor</taxon>
    </lineage>
</organism>
<sequence length="211" mass="21926">MTQDIAKIDAVMMAAPVIPVLIIEDPEMALPLGRALVAGGLPALEVTLRTERALDVIRAMTGIEGAMVGAGTVLDETMLKAAVQAGASFLVSPGASPKLCEAAETSPAPLLPGVATAGEAMTMMERGYRRLKFFPAEPAGGAEYLKALASPLPQVKFCPTGGISLDKAPKYLSLPNVLCVGGSWVAPSDAIAARDWAKVETLAREASQLQR</sequence>
<dbReference type="RefSeq" id="WP_407049675.1">
    <property type="nucleotide sequence ID" value="NZ_CP158568.1"/>
</dbReference>
<dbReference type="Pfam" id="PF01081">
    <property type="entry name" value="Aldolase"/>
    <property type="match status" value="1"/>
</dbReference>
<dbReference type="AlphaFoldDB" id="A0AAU7X9Z9"/>
<dbReference type="InterPro" id="IPR031337">
    <property type="entry name" value="KDPG/KHG_AS_1"/>
</dbReference>
<evidence type="ECO:0000256" key="4">
    <source>
        <dbReference type="ARBA" id="ARBA00011233"/>
    </source>
</evidence>
<dbReference type="PANTHER" id="PTHR30246:SF1">
    <property type="entry name" value="2-DEHYDRO-3-DEOXY-6-PHOSPHOGALACTONATE ALDOLASE-RELATED"/>
    <property type="match status" value="1"/>
</dbReference>
<dbReference type="SUPFAM" id="SSF51569">
    <property type="entry name" value="Aldolase"/>
    <property type="match status" value="1"/>
</dbReference>
<comment type="pathway">
    <text evidence="2">Carbohydrate acid metabolism; 2-dehydro-3-deoxy-D-gluconate degradation; D-glyceraldehyde 3-phosphate and pyruvate from 2-dehydro-3-deoxy-D-gluconate: step 2/2.</text>
</comment>
<protein>
    <recommendedName>
        <fullName evidence="5">2-dehydro-3-deoxy-phosphogluconate aldolase</fullName>
        <ecNumber evidence="5">4.1.2.14</ecNumber>
    </recommendedName>
</protein>
<evidence type="ECO:0000256" key="2">
    <source>
        <dbReference type="ARBA" id="ARBA00004736"/>
    </source>
</evidence>
<evidence type="ECO:0000256" key="6">
    <source>
        <dbReference type="ARBA" id="ARBA00023239"/>
    </source>
</evidence>
<dbReference type="EMBL" id="CP158568">
    <property type="protein sequence ID" value="XBY44583.1"/>
    <property type="molecule type" value="Genomic_DNA"/>
</dbReference>
<dbReference type="EC" id="4.1.2.14" evidence="5"/>
<keyword evidence="8" id="KW-0119">Carbohydrate metabolism</keyword>
<gene>
    <name evidence="9" type="primary">eda</name>
    <name evidence="9" type="ORF">ABS361_21685</name>
</gene>
<dbReference type="PROSITE" id="PS00159">
    <property type="entry name" value="ALDOLASE_KDPG_KHG_1"/>
    <property type="match status" value="1"/>
</dbReference>
<keyword evidence="7" id="KW-0704">Schiff base</keyword>
<evidence type="ECO:0000256" key="7">
    <source>
        <dbReference type="ARBA" id="ARBA00023270"/>
    </source>
</evidence>
<dbReference type="NCBIfam" id="TIGR01182">
    <property type="entry name" value="eda"/>
    <property type="match status" value="1"/>
</dbReference>
<evidence type="ECO:0000256" key="5">
    <source>
        <dbReference type="ARBA" id="ARBA00013063"/>
    </source>
</evidence>
<dbReference type="InterPro" id="IPR031338">
    <property type="entry name" value="KDPG/KHG_AS_2"/>
</dbReference>
<dbReference type="PROSITE" id="PS00160">
    <property type="entry name" value="ALDOLASE_KDPG_KHG_2"/>
    <property type="match status" value="1"/>
</dbReference>
<accession>A0AAU7X9Z9</accession>
<dbReference type="InterPro" id="IPR013785">
    <property type="entry name" value="Aldolase_TIM"/>
</dbReference>
<dbReference type="PANTHER" id="PTHR30246">
    <property type="entry name" value="2-KETO-3-DEOXY-6-PHOSPHOGLUCONATE ALDOLASE"/>
    <property type="match status" value="1"/>
</dbReference>
<comment type="similarity">
    <text evidence="3">Belongs to the KHG/KDPG aldolase family.</text>
</comment>
<dbReference type="GO" id="GO:0008675">
    <property type="term" value="F:2-dehydro-3-deoxy-phosphogluconate aldolase activity"/>
    <property type="evidence" value="ECO:0007669"/>
    <property type="project" value="UniProtKB-EC"/>
</dbReference>
<comment type="subunit">
    <text evidence="4">Homotrimer.</text>
</comment>
<reference evidence="9" key="1">
    <citation type="submission" date="2024-06" db="EMBL/GenBank/DDBJ databases">
        <title>Methylostella associata gen. nov., sp. nov., a novel Ancalomicrobiaceae-affiliated facultatively methylotrophic bacteria that feed on methanotrophs of the genus Methylococcus.</title>
        <authorList>
            <person name="Saltykova V."/>
            <person name="Danilova O.V."/>
            <person name="Oshkin I.Y."/>
            <person name="Belova S.E."/>
            <person name="Pimenov N.V."/>
            <person name="Dedysh S.N."/>
        </authorList>
    </citation>
    <scope>NUCLEOTIDE SEQUENCE</scope>
    <source>
        <strain evidence="9">S20</strain>
    </source>
</reference>
<evidence type="ECO:0000313" key="9">
    <source>
        <dbReference type="EMBL" id="XBY44583.1"/>
    </source>
</evidence>
<evidence type="ECO:0000256" key="3">
    <source>
        <dbReference type="ARBA" id="ARBA00006906"/>
    </source>
</evidence>
<dbReference type="NCBIfam" id="NF004325">
    <property type="entry name" value="PRK05718.1"/>
    <property type="match status" value="1"/>
</dbReference>
<comment type="catalytic activity">
    <reaction evidence="1">
        <text>2-dehydro-3-deoxy-6-phospho-D-gluconate = D-glyceraldehyde 3-phosphate + pyruvate</text>
        <dbReference type="Rhea" id="RHEA:17089"/>
        <dbReference type="ChEBI" id="CHEBI:15361"/>
        <dbReference type="ChEBI" id="CHEBI:57569"/>
        <dbReference type="ChEBI" id="CHEBI:59776"/>
        <dbReference type="EC" id="4.1.2.14"/>
    </reaction>
</comment>
<name>A0AAU7X9Z9_9HYPH</name>
<evidence type="ECO:0000256" key="8">
    <source>
        <dbReference type="ARBA" id="ARBA00023277"/>
    </source>
</evidence>
<evidence type="ECO:0000256" key="1">
    <source>
        <dbReference type="ARBA" id="ARBA00000654"/>
    </source>
</evidence>
<proteinExistence type="inferred from homology"/>
<dbReference type="CDD" id="cd00452">
    <property type="entry name" value="KDPG_aldolase"/>
    <property type="match status" value="1"/>
</dbReference>